<dbReference type="KEGG" id="knv:Pan216_23550"/>
<reference evidence="1 2" key="1">
    <citation type="submission" date="2019-02" db="EMBL/GenBank/DDBJ databases">
        <title>Deep-cultivation of Planctomycetes and their phenomic and genomic characterization uncovers novel biology.</title>
        <authorList>
            <person name="Wiegand S."/>
            <person name="Jogler M."/>
            <person name="Boedeker C."/>
            <person name="Pinto D."/>
            <person name="Vollmers J."/>
            <person name="Rivas-Marin E."/>
            <person name="Kohn T."/>
            <person name="Peeters S.H."/>
            <person name="Heuer A."/>
            <person name="Rast P."/>
            <person name="Oberbeckmann S."/>
            <person name="Bunk B."/>
            <person name="Jeske O."/>
            <person name="Meyerdierks A."/>
            <person name="Storesund J.E."/>
            <person name="Kallscheuer N."/>
            <person name="Luecker S."/>
            <person name="Lage O.M."/>
            <person name="Pohl T."/>
            <person name="Merkel B.J."/>
            <person name="Hornburger P."/>
            <person name="Mueller R.-W."/>
            <person name="Bruemmer F."/>
            <person name="Labrenz M."/>
            <person name="Spormann A.M."/>
            <person name="Op den Camp H."/>
            <person name="Overmann J."/>
            <person name="Amann R."/>
            <person name="Jetten M.S.M."/>
            <person name="Mascher T."/>
            <person name="Medema M.H."/>
            <person name="Devos D.P."/>
            <person name="Kaster A.-K."/>
            <person name="Ovreas L."/>
            <person name="Rohde M."/>
            <person name="Galperin M.Y."/>
            <person name="Jogler C."/>
        </authorList>
    </citation>
    <scope>NUCLEOTIDE SEQUENCE [LARGE SCALE GENOMIC DNA]</scope>
    <source>
        <strain evidence="1 2">Pan216</strain>
    </source>
</reference>
<accession>A0A518B3H5</accession>
<dbReference type="Proteomes" id="UP000317093">
    <property type="component" value="Chromosome"/>
</dbReference>
<dbReference type="AlphaFoldDB" id="A0A518B3H5"/>
<organism evidence="1 2">
    <name type="scientific">Kolteria novifilia</name>
    <dbReference type="NCBI Taxonomy" id="2527975"/>
    <lineage>
        <taxon>Bacteria</taxon>
        <taxon>Pseudomonadati</taxon>
        <taxon>Planctomycetota</taxon>
        <taxon>Planctomycetia</taxon>
        <taxon>Kolteriales</taxon>
        <taxon>Kolteriaceae</taxon>
        <taxon>Kolteria</taxon>
    </lineage>
</organism>
<evidence type="ECO:0000313" key="1">
    <source>
        <dbReference type="EMBL" id="QDU61494.1"/>
    </source>
</evidence>
<evidence type="ECO:0000313" key="2">
    <source>
        <dbReference type="Proteomes" id="UP000317093"/>
    </source>
</evidence>
<dbReference type="EMBL" id="CP036279">
    <property type="protein sequence ID" value="QDU61494.1"/>
    <property type="molecule type" value="Genomic_DNA"/>
</dbReference>
<sequence length="46" mass="4854">MLKLNVNVDTISGMGLASLNASSGVSSHPACFWATNTDQLSSSRVW</sequence>
<keyword evidence="2" id="KW-1185">Reference proteome</keyword>
<proteinExistence type="predicted"/>
<protein>
    <submittedName>
        <fullName evidence="1">Uncharacterized protein</fullName>
    </submittedName>
</protein>
<name>A0A518B3H5_9BACT</name>
<gene>
    <name evidence="1" type="ORF">Pan216_23550</name>
</gene>